<reference evidence="2" key="1">
    <citation type="journal article" date="2009" name="PLoS Genet.">
        <title>Sequencing, mapping, and analysis of 27,455 maize full-length cDNAs.</title>
        <authorList>
            <person name="Soderlund C."/>
            <person name="Descour A."/>
            <person name="Kudrna D."/>
            <person name="Bomhoff M."/>
            <person name="Boyd L."/>
            <person name="Currie J."/>
            <person name="Angelova A."/>
            <person name="Collura K."/>
            <person name="Wissotski M."/>
            <person name="Ashley E."/>
            <person name="Morrow D."/>
            <person name="Fernandes J."/>
            <person name="Walbot V."/>
            <person name="Yu Y."/>
        </authorList>
    </citation>
    <scope>NUCLEOTIDE SEQUENCE</scope>
    <source>
        <strain evidence="2">B73</strain>
    </source>
</reference>
<proteinExistence type="evidence at transcript level"/>
<organism evidence="2">
    <name type="scientific">Zea mays</name>
    <name type="common">Maize</name>
    <dbReference type="NCBI Taxonomy" id="4577"/>
    <lineage>
        <taxon>Eukaryota</taxon>
        <taxon>Viridiplantae</taxon>
        <taxon>Streptophyta</taxon>
        <taxon>Embryophyta</taxon>
        <taxon>Tracheophyta</taxon>
        <taxon>Spermatophyta</taxon>
        <taxon>Magnoliopsida</taxon>
        <taxon>Liliopsida</taxon>
        <taxon>Poales</taxon>
        <taxon>Poaceae</taxon>
        <taxon>PACMAD clade</taxon>
        <taxon>Panicoideae</taxon>
        <taxon>Andropogonodae</taxon>
        <taxon>Andropogoneae</taxon>
        <taxon>Tripsacinae</taxon>
        <taxon>Zea</taxon>
    </lineage>
</organism>
<feature type="region of interest" description="Disordered" evidence="1">
    <location>
        <begin position="106"/>
        <end position="125"/>
    </location>
</feature>
<evidence type="ECO:0000256" key="1">
    <source>
        <dbReference type="SAM" id="MobiDB-lite"/>
    </source>
</evidence>
<protein>
    <submittedName>
        <fullName evidence="2">Uncharacterized protein</fullName>
    </submittedName>
</protein>
<accession>C4J014</accession>
<reference evidence="2" key="2">
    <citation type="submission" date="2012-06" db="EMBL/GenBank/DDBJ databases">
        <authorList>
            <person name="Yu Y."/>
            <person name="Currie J."/>
            <person name="Lomeli R."/>
            <person name="Angelova A."/>
            <person name="Collura K."/>
            <person name="Wissotski M."/>
            <person name="Campos D."/>
            <person name="Kudrna D."/>
            <person name="Golser W."/>
            <person name="Ashely E."/>
            <person name="Descour A."/>
            <person name="Fernandes J."/>
            <person name="Soderlund C."/>
            <person name="Walbot V."/>
        </authorList>
    </citation>
    <scope>NUCLEOTIDE SEQUENCE</scope>
    <source>
        <strain evidence="2">B73</strain>
    </source>
</reference>
<evidence type="ECO:0000313" key="2">
    <source>
        <dbReference type="EMBL" id="ACR34514.1"/>
    </source>
</evidence>
<sequence length="148" mass="15771">MYVLGPISAKLPDLNTGKKPGWMSAVGEIKLSVPESSPNPAEAAAMRAMLAQWRIDVRWWRGGLPPTLLLPPLLLLLPGGVSGSTPPLMVRSLRYSPGDGTFARQRREGRRVQTADTRGGGGGGGRRRCWWVAMGVGRGGGEREGQGA</sequence>
<name>C4J014_MAIZE</name>
<dbReference type="AlphaFoldDB" id="C4J014"/>
<dbReference type="EMBL" id="BT084161">
    <property type="protein sequence ID" value="ACR34514.1"/>
    <property type="molecule type" value="mRNA"/>
</dbReference>